<evidence type="ECO:0000256" key="9">
    <source>
        <dbReference type="ARBA" id="ARBA00061644"/>
    </source>
</evidence>
<dbReference type="Pfam" id="PF00005">
    <property type="entry name" value="ABC_tran"/>
    <property type="match status" value="1"/>
</dbReference>
<dbReference type="PANTHER" id="PTHR43394:SF1">
    <property type="entry name" value="ATP-BINDING CASSETTE SUB-FAMILY B MEMBER 10, MITOCHONDRIAL"/>
    <property type="match status" value="1"/>
</dbReference>
<keyword evidence="3" id="KW-1003">Cell membrane</keyword>
<evidence type="ECO:0000256" key="5">
    <source>
        <dbReference type="ARBA" id="ARBA00022741"/>
    </source>
</evidence>
<evidence type="ECO:0000313" key="14">
    <source>
        <dbReference type="EMBL" id="MDY5141432.1"/>
    </source>
</evidence>
<dbReference type="SUPFAM" id="SSF52540">
    <property type="entry name" value="P-loop containing nucleoside triphosphate hydrolases"/>
    <property type="match status" value="1"/>
</dbReference>
<evidence type="ECO:0000256" key="7">
    <source>
        <dbReference type="ARBA" id="ARBA00022989"/>
    </source>
</evidence>
<evidence type="ECO:0000256" key="3">
    <source>
        <dbReference type="ARBA" id="ARBA00022475"/>
    </source>
</evidence>
<evidence type="ECO:0000256" key="11">
    <source>
        <dbReference type="SAM" id="Phobius"/>
    </source>
</evidence>
<evidence type="ECO:0000259" key="13">
    <source>
        <dbReference type="PROSITE" id="PS50929"/>
    </source>
</evidence>
<comment type="subcellular location">
    <subcellularLocation>
        <location evidence="1">Cell membrane</location>
        <topology evidence="1">Multi-pass membrane protein</topology>
    </subcellularLocation>
</comment>
<dbReference type="SMART" id="SM00382">
    <property type="entry name" value="AAA"/>
    <property type="match status" value="1"/>
</dbReference>
<feature type="region of interest" description="Disordered" evidence="10">
    <location>
        <begin position="358"/>
        <end position="378"/>
    </location>
</feature>
<feature type="transmembrane region" description="Helical" evidence="11">
    <location>
        <begin position="52"/>
        <end position="76"/>
    </location>
</feature>
<dbReference type="Proteomes" id="UP001288320">
    <property type="component" value="Unassembled WGS sequence"/>
</dbReference>
<evidence type="ECO:0000259" key="12">
    <source>
        <dbReference type="PROSITE" id="PS50893"/>
    </source>
</evidence>
<dbReference type="InterPro" id="IPR003593">
    <property type="entry name" value="AAA+_ATPase"/>
</dbReference>
<keyword evidence="7 11" id="KW-1133">Transmembrane helix</keyword>
<evidence type="ECO:0000313" key="15">
    <source>
        <dbReference type="Proteomes" id="UP001288320"/>
    </source>
</evidence>
<dbReference type="GO" id="GO:0005524">
    <property type="term" value="F:ATP binding"/>
    <property type="evidence" value="ECO:0007669"/>
    <property type="project" value="UniProtKB-KW"/>
</dbReference>
<evidence type="ECO:0000256" key="10">
    <source>
        <dbReference type="SAM" id="MobiDB-lite"/>
    </source>
</evidence>
<keyword evidence="6 14" id="KW-0067">ATP-binding</keyword>
<dbReference type="SUPFAM" id="SSF90123">
    <property type="entry name" value="ABC transporter transmembrane region"/>
    <property type="match status" value="1"/>
</dbReference>
<evidence type="ECO:0000256" key="6">
    <source>
        <dbReference type="ARBA" id="ARBA00022840"/>
    </source>
</evidence>
<dbReference type="InterPro" id="IPR039421">
    <property type="entry name" value="Type_1_exporter"/>
</dbReference>
<accession>A0AAW9HPS9</accession>
<evidence type="ECO:0000256" key="8">
    <source>
        <dbReference type="ARBA" id="ARBA00023136"/>
    </source>
</evidence>
<organism evidence="14 15">
    <name type="scientific">Actinotignum timonense</name>
    <dbReference type="NCBI Taxonomy" id="1870995"/>
    <lineage>
        <taxon>Bacteria</taxon>
        <taxon>Bacillati</taxon>
        <taxon>Actinomycetota</taxon>
        <taxon>Actinomycetes</taxon>
        <taxon>Actinomycetales</taxon>
        <taxon>Actinomycetaceae</taxon>
        <taxon>Actinotignum</taxon>
    </lineage>
</organism>
<keyword evidence="4 11" id="KW-0812">Transmembrane</keyword>
<evidence type="ECO:0000256" key="1">
    <source>
        <dbReference type="ARBA" id="ARBA00004651"/>
    </source>
</evidence>
<comment type="similarity">
    <text evidence="9">Belongs to the ABC transporter superfamily. Lipid exporter (TC 3.A.1.106) family.</text>
</comment>
<dbReference type="PROSITE" id="PS50893">
    <property type="entry name" value="ABC_TRANSPORTER_2"/>
    <property type="match status" value="1"/>
</dbReference>
<dbReference type="Gene3D" id="1.20.1560.10">
    <property type="entry name" value="ABC transporter type 1, transmembrane domain"/>
    <property type="match status" value="1"/>
</dbReference>
<dbReference type="Gene3D" id="3.40.50.300">
    <property type="entry name" value="P-loop containing nucleotide triphosphate hydrolases"/>
    <property type="match status" value="1"/>
</dbReference>
<reference evidence="14" key="1">
    <citation type="submission" date="2023-10" db="EMBL/GenBank/DDBJ databases">
        <title>Whole Genome based description of the genera Actinobaculum and Actinotignum reveals a complex phylogenetic relationship within the species included in the genus Actinotignum.</title>
        <authorList>
            <person name="Jensen C.S."/>
            <person name="Dargis R."/>
            <person name="Kemp M."/>
            <person name="Christensen J.J."/>
        </authorList>
    </citation>
    <scope>NUCLEOTIDE SEQUENCE</scope>
    <source>
        <strain evidence="14">SLA_B245</strain>
    </source>
</reference>
<feature type="domain" description="ABC transmembrane type-1" evidence="13">
    <location>
        <begin position="52"/>
        <end position="322"/>
    </location>
</feature>
<keyword evidence="5" id="KW-0547">Nucleotide-binding</keyword>
<feature type="transmembrane region" description="Helical" evidence="11">
    <location>
        <begin position="279"/>
        <end position="302"/>
    </location>
</feature>
<dbReference type="InterPro" id="IPR036640">
    <property type="entry name" value="ABC1_TM_sf"/>
</dbReference>
<dbReference type="InterPro" id="IPR003439">
    <property type="entry name" value="ABC_transporter-like_ATP-bd"/>
</dbReference>
<feature type="compositionally biased region" description="Low complexity" evidence="10">
    <location>
        <begin position="359"/>
        <end position="378"/>
    </location>
</feature>
<sequence>MTAHLTHADAGTAPNGGVATRVDTYKEKRAQGQRALKELMAPIAPRLALGRFVAVCSSLVAVAPFIALVRIGDILLPAWRAGTPIDNEALSWNVKLLVGAFCTQLFLYFLALSITHFADLKLRGLLQERIIAQISRAPLSWFSRARSGQIRKAIQADTTTLHTLVAHAPVETTAAVATPLALVIFAFTVNWRLGLLTMIPLPFYFAAQMFMMRDMGEKTAEMDDRLGYLAARGVEFVEGIQVVKSFGKVGHAHRAFARAADDFGNFYWDWCGPMLKGSALAMSFISAPVVLLVNMGLGSLILAAGAATLPEVIACSLIGLIVPLTFDTLSTSMWSYQLAGNSALRIIEVTSVEQLPQLSESEAASAQPEATQPAAAPTAASAGEAAGGVVPAHVVFENVSYSYPRAGRTIQALDGVSLTLRRGTVTALLGPSGSGKSTLATMLARFRDPDSGRVLLEGHDLRTFSEKDLYKRVAFVLQDAHMLRMSVRDNIRLARPNADDAAIEQAARAANIWEDICALPRGLDTVLGEDTAMSGGQNQRLAIARALLADADLLILDEATVATDPQCEAEIQSALNRLVAGRTVLVIAHHAESVLGVDQVCILEQGRISALGTPDEVAAHPFWVRLMEGREDA</sequence>
<dbReference type="GO" id="GO:0016887">
    <property type="term" value="F:ATP hydrolysis activity"/>
    <property type="evidence" value="ECO:0007669"/>
    <property type="project" value="InterPro"/>
</dbReference>
<feature type="transmembrane region" description="Helical" evidence="11">
    <location>
        <begin position="96"/>
        <end position="118"/>
    </location>
</feature>
<name>A0AAW9HPS9_9ACTO</name>
<dbReference type="Pfam" id="PF00664">
    <property type="entry name" value="ABC_membrane"/>
    <property type="match status" value="1"/>
</dbReference>
<dbReference type="GO" id="GO:0015421">
    <property type="term" value="F:ABC-type oligopeptide transporter activity"/>
    <property type="evidence" value="ECO:0007669"/>
    <property type="project" value="TreeGrafter"/>
</dbReference>
<dbReference type="PANTHER" id="PTHR43394">
    <property type="entry name" value="ATP-DEPENDENT PERMEASE MDL1, MITOCHONDRIAL"/>
    <property type="match status" value="1"/>
</dbReference>
<comment type="caution">
    <text evidence="14">The sequence shown here is derived from an EMBL/GenBank/DDBJ whole genome shotgun (WGS) entry which is preliminary data.</text>
</comment>
<dbReference type="EMBL" id="JAWNFV010000025">
    <property type="protein sequence ID" value="MDY5141432.1"/>
    <property type="molecule type" value="Genomic_DNA"/>
</dbReference>
<dbReference type="FunFam" id="3.40.50.300:FF:000299">
    <property type="entry name" value="ABC transporter ATP-binding protein/permease"/>
    <property type="match status" value="1"/>
</dbReference>
<keyword evidence="2" id="KW-0813">Transport</keyword>
<feature type="domain" description="ABC transporter" evidence="12">
    <location>
        <begin position="394"/>
        <end position="630"/>
    </location>
</feature>
<evidence type="ECO:0000256" key="2">
    <source>
        <dbReference type="ARBA" id="ARBA00022448"/>
    </source>
</evidence>
<keyword evidence="8 11" id="KW-0472">Membrane</keyword>
<proteinExistence type="inferred from homology"/>
<dbReference type="PROSITE" id="PS50929">
    <property type="entry name" value="ABC_TM1F"/>
    <property type="match status" value="1"/>
</dbReference>
<feature type="transmembrane region" description="Helical" evidence="11">
    <location>
        <begin position="308"/>
        <end position="326"/>
    </location>
</feature>
<dbReference type="GO" id="GO:0005886">
    <property type="term" value="C:plasma membrane"/>
    <property type="evidence" value="ECO:0007669"/>
    <property type="project" value="UniProtKB-SubCell"/>
</dbReference>
<gene>
    <name evidence="14" type="ORF">R6G74_08955</name>
</gene>
<dbReference type="AlphaFoldDB" id="A0AAW9HPS9"/>
<evidence type="ECO:0000256" key="4">
    <source>
        <dbReference type="ARBA" id="ARBA00022692"/>
    </source>
</evidence>
<dbReference type="InterPro" id="IPR011527">
    <property type="entry name" value="ABC1_TM_dom"/>
</dbReference>
<dbReference type="RefSeq" id="WP_284883449.1">
    <property type="nucleotide sequence ID" value="NZ_JASOHK010000067.1"/>
</dbReference>
<dbReference type="InterPro" id="IPR027417">
    <property type="entry name" value="P-loop_NTPase"/>
</dbReference>
<protein>
    <submittedName>
        <fullName evidence="14">ABC transporter ATP-binding protein</fullName>
    </submittedName>
</protein>
<feature type="transmembrane region" description="Helical" evidence="11">
    <location>
        <begin position="180"/>
        <end position="205"/>
    </location>
</feature>